<keyword evidence="14" id="KW-1185">Reference proteome</keyword>
<evidence type="ECO:0000313" key="14">
    <source>
        <dbReference type="Proteomes" id="UP000237105"/>
    </source>
</evidence>
<dbReference type="Gene3D" id="3.40.50.11850">
    <property type="entry name" value="Diphthamide synthesis DPH1/DPH2 domain 2"/>
    <property type="match status" value="1"/>
</dbReference>
<keyword evidence="11" id="KW-0004">4Fe-4S</keyword>
<keyword evidence="9" id="KW-0411">Iron-sulfur</keyword>
<dbReference type="GO" id="GO:0017183">
    <property type="term" value="P:protein histidyl modification to diphthamide"/>
    <property type="evidence" value="ECO:0007669"/>
    <property type="project" value="UniProtKB-UniRule"/>
</dbReference>
<comment type="similarity">
    <text evidence="2 11">Belongs to the DPH1/DPH2 family. DPH1 subfamily.</text>
</comment>
<name>A0A2P5D836_PARAD</name>
<dbReference type="InterPro" id="IPR016435">
    <property type="entry name" value="DPH1/DPH2"/>
</dbReference>
<evidence type="ECO:0000256" key="1">
    <source>
        <dbReference type="ARBA" id="ARBA00005156"/>
    </source>
</evidence>
<dbReference type="EC" id="2.5.1.108" evidence="3 11"/>
<proteinExistence type="inferred from homology"/>
<evidence type="ECO:0000256" key="12">
    <source>
        <dbReference type="SAM" id="MobiDB-lite"/>
    </source>
</evidence>
<dbReference type="FunFam" id="3.40.50.11840:FF:000001">
    <property type="entry name" value="2-(3-amino-3-carboxypropyl)histidine synthase subunit 1"/>
    <property type="match status" value="1"/>
</dbReference>
<comment type="caution">
    <text evidence="13">The sequence shown here is derived from an EMBL/GenBank/DDBJ whole genome shotgun (WGS) entry which is preliminary data.</text>
</comment>
<feature type="region of interest" description="Disordered" evidence="12">
    <location>
        <begin position="1"/>
        <end position="35"/>
    </location>
</feature>
<feature type="compositionally biased region" description="Gly residues" evidence="12">
    <location>
        <begin position="420"/>
        <end position="432"/>
    </location>
</feature>
<evidence type="ECO:0000256" key="5">
    <source>
        <dbReference type="ARBA" id="ARBA00022679"/>
    </source>
</evidence>
<protein>
    <recommendedName>
        <fullName evidence="4 11">2-(3-amino-3-carboxypropyl)histidine synthase subunit 1</fullName>
        <ecNumber evidence="3 11">2.5.1.108</ecNumber>
    </recommendedName>
</protein>
<evidence type="ECO:0000256" key="9">
    <source>
        <dbReference type="ARBA" id="ARBA00023014"/>
    </source>
</evidence>
<dbReference type="SFLD" id="SFLDS00032">
    <property type="entry name" value="Radical_SAM_3-amino-3-carboxyp"/>
    <property type="match status" value="1"/>
</dbReference>
<comment type="pathway">
    <text evidence="1 11">Protein modification; peptidyl-diphthamide biosynthesis.</text>
</comment>
<evidence type="ECO:0000256" key="7">
    <source>
        <dbReference type="ARBA" id="ARBA00022723"/>
    </source>
</evidence>
<gene>
    <name evidence="13" type="ORF">PanWU01x14_088750</name>
</gene>
<keyword evidence="6 11" id="KW-0949">S-adenosyl-L-methionine</keyword>
<keyword evidence="7" id="KW-0479">Metal-binding</keyword>
<comment type="catalytic activity">
    <reaction evidence="10 11">
        <text>L-histidyl-[translation elongation factor 2] + S-adenosyl-L-methionine = 2-[(3S)-amino-3-carboxypropyl]-L-histidyl-[translation elongation factor 2] + S-methyl-5'-thioadenosine + H(+)</text>
        <dbReference type="Rhea" id="RHEA:36783"/>
        <dbReference type="Rhea" id="RHEA-COMP:9748"/>
        <dbReference type="Rhea" id="RHEA-COMP:9749"/>
        <dbReference type="ChEBI" id="CHEBI:15378"/>
        <dbReference type="ChEBI" id="CHEBI:17509"/>
        <dbReference type="ChEBI" id="CHEBI:29979"/>
        <dbReference type="ChEBI" id="CHEBI:59789"/>
        <dbReference type="ChEBI" id="CHEBI:73995"/>
        <dbReference type="EC" id="2.5.1.108"/>
    </reaction>
</comment>
<feature type="compositionally biased region" description="Polar residues" evidence="12">
    <location>
        <begin position="449"/>
        <end position="459"/>
    </location>
</feature>
<feature type="region of interest" description="Disordered" evidence="12">
    <location>
        <begin position="413"/>
        <end position="432"/>
    </location>
</feature>
<dbReference type="EMBL" id="JXTB01000056">
    <property type="protein sequence ID" value="PON69434.1"/>
    <property type="molecule type" value="Genomic_DNA"/>
</dbReference>
<dbReference type="InterPro" id="IPR042265">
    <property type="entry name" value="DPH1/DPH2_3"/>
</dbReference>
<evidence type="ECO:0000256" key="6">
    <source>
        <dbReference type="ARBA" id="ARBA00022691"/>
    </source>
</evidence>
<dbReference type="FunFam" id="3.40.50.11850:FF:000002">
    <property type="entry name" value="2-(3-amino-3-carboxypropyl)histidine synthase subunit 1"/>
    <property type="match status" value="1"/>
</dbReference>
<dbReference type="STRING" id="3476.A0A2P5D836"/>
<feature type="compositionally biased region" description="Polar residues" evidence="12">
    <location>
        <begin position="8"/>
        <end position="24"/>
    </location>
</feature>
<dbReference type="GO" id="GO:0046872">
    <property type="term" value="F:metal ion binding"/>
    <property type="evidence" value="ECO:0007669"/>
    <property type="project" value="UniProtKB-KW"/>
</dbReference>
<evidence type="ECO:0000256" key="10">
    <source>
        <dbReference type="ARBA" id="ARBA00048403"/>
    </source>
</evidence>
<evidence type="ECO:0000256" key="2">
    <source>
        <dbReference type="ARBA" id="ARBA00010173"/>
    </source>
</evidence>
<dbReference type="Gene3D" id="3.40.50.11840">
    <property type="entry name" value="Diphthamide synthesis DPH1/DPH2 domain 1"/>
    <property type="match status" value="1"/>
</dbReference>
<dbReference type="OrthoDB" id="1649088at2759"/>
<dbReference type="AlphaFoldDB" id="A0A2P5D836"/>
<dbReference type="NCBIfam" id="TIGR00322">
    <property type="entry name" value="diphth2_R"/>
    <property type="match status" value="1"/>
</dbReference>
<dbReference type="UniPathway" id="UPA00559"/>
<evidence type="ECO:0000256" key="11">
    <source>
        <dbReference type="PIRNR" id="PIRNR004967"/>
    </source>
</evidence>
<dbReference type="PIRSF" id="PIRSF004967">
    <property type="entry name" value="DPH1"/>
    <property type="match status" value="1"/>
</dbReference>
<dbReference type="PANTHER" id="PTHR10762">
    <property type="entry name" value="DIPHTHAMIDE BIOSYNTHESIS PROTEIN"/>
    <property type="match status" value="1"/>
</dbReference>
<dbReference type="InterPro" id="IPR042264">
    <property type="entry name" value="DPH1/DPH2_2"/>
</dbReference>
<evidence type="ECO:0000256" key="8">
    <source>
        <dbReference type="ARBA" id="ARBA00023004"/>
    </source>
</evidence>
<keyword evidence="8" id="KW-0408">Iron</keyword>
<dbReference type="FunFam" id="3.40.50.11860:FF:000002">
    <property type="entry name" value="2-(3-amino-3-carboxypropyl)histidine synthase subunit 1"/>
    <property type="match status" value="1"/>
</dbReference>
<evidence type="ECO:0000313" key="13">
    <source>
        <dbReference type="EMBL" id="PON69434.1"/>
    </source>
</evidence>
<dbReference type="GO" id="GO:0090560">
    <property type="term" value="F:2-(3-amino-3-carboxypropyl)histidine synthase activity"/>
    <property type="evidence" value="ECO:0007669"/>
    <property type="project" value="UniProtKB-UniRule"/>
</dbReference>
<sequence>MEEDNQESKQNPEFSLLPQNPSGNVNGGGTQNQKRVPKRFVKSQVPDSILNDPALNAAIALLPSNYNFEVHKCVWRVRSTNASRVALQLPEGLLMYSLALSDIISTFGGASHCFVLGDVTYGACCVDDLAASALGADLLIHYGHSCLVPVHVTAVPCLYVFVDIAIDVDRLIRTVELNLQSANVVLAGTIQFASAIRYAKPELERRGFTVQIPQSKPLSAGEVLGCTAPKISAPPSISNGNGTDPETVIVFVADGRFHLEAIMIANPGIRTFRYDPYLGKLFLEEYDQKGMRDSRKAAVARAKAATNWGIILGTLGRQGNPRILDSLERKMRERGHSYTVVLMSEISPARIGLFEDSVEAWIQIACPRLSIDWGDAFGKPLLTSFEADIALGSIPGWWEKRRNSDCCGERRSSGSSCGCENGGGSNDIEGGGGVGDYPMDYYAQDGGEWSSSYVKTTSRPRPVRRRE</sequence>
<evidence type="ECO:0000256" key="3">
    <source>
        <dbReference type="ARBA" id="ARBA00012221"/>
    </source>
</evidence>
<accession>A0A2P5D836</accession>
<dbReference type="GO" id="GO:0051539">
    <property type="term" value="F:4 iron, 4 sulfur cluster binding"/>
    <property type="evidence" value="ECO:0007669"/>
    <property type="project" value="UniProtKB-UniRule"/>
</dbReference>
<evidence type="ECO:0000256" key="4">
    <source>
        <dbReference type="ARBA" id="ARBA00021915"/>
    </source>
</evidence>
<keyword evidence="5 11" id="KW-0808">Transferase</keyword>
<organism evidence="13 14">
    <name type="scientific">Parasponia andersonii</name>
    <name type="common">Sponia andersonii</name>
    <dbReference type="NCBI Taxonomy" id="3476"/>
    <lineage>
        <taxon>Eukaryota</taxon>
        <taxon>Viridiplantae</taxon>
        <taxon>Streptophyta</taxon>
        <taxon>Embryophyta</taxon>
        <taxon>Tracheophyta</taxon>
        <taxon>Spermatophyta</taxon>
        <taxon>Magnoliopsida</taxon>
        <taxon>eudicotyledons</taxon>
        <taxon>Gunneridae</taxon>
        <taxon>Pentapetalae</taxon>
        <taxon>rosids</taxon>
        <taxon>fabids</taxon>
        <taxon>Rosales</taxon>
        <taxon>Cannabaceae</taxon>
        <taxon>Parasponia</taxon>
    </lineage>
</organism>
<dbReference type="InterPro" id="IPR042263">
    <property type="entry name" value="DPH1/DPH2_1"/>
</dbReference>
<comment type="cofactor">
    <cofactor evidence="11">
        <name>[4Fe-4S] cluster</name>
        <dbReference type="ChEBI" id="CHEBI:49883"/>
    </cofactor>
    <text evidence="11">Binds 1 [4Fe-4S] cluster per subunit. The cluster is coordinated with 3 cysteines and an exchangeable S-adenosyl-L-methionine.</text>
</comment>
<comment type="function">
    <text evidence="11">Catalyzes the first step of diphthamide biosynthesis, a post-translational modification of histidine which occurs in elongation factor 2.</text>
</comment>
<dbReference type="Pfam" id="PF01866">
    <property type="entry name" value="Diphthamide_syn"/>
    <property type="match status" value="1"/>
</dbReference>
<dbReference type="Proteomes" id="UP000237105">
    <property type="component" value="Unassembled WGS sequence"/>
</dbReference>
<feature type="region of interest" description="Disordered" evidence="12">
    <location>
        <begin position="444"/>
        <end position="467"/>
    </location>
</feature>
<dbReference type="PANTHER" id="PTHR10762:SF1">
    <property type="entry name" value="2-(3-AMINO-3-CARBOXYPROPYL)HISTIDINE SYNTHASE SUBUNIT 1"/>
    <property type="match status" value="1"/>
</dbReference>
<dbReference type="InterPro" id="IPR035435">
    <property type="entry name" value="DPH1/DPH2_euk_archaea"/>
</dbReference>
<dbReference type="Gene3D" id="3.40.50.11860">
    <property type="entry name" value="Diphthamide synthesis DPH1/DPH2 domain 3"/>
    <property type="match status" value="1"/>
</dbReference>
<reference evidence="14" key="1">
    <citation type="submission" date="2016-06" db="EMBL/GenBank/DDBJ databases">
        <title>Parallel loss of symbiosis genes in relatives of nitrogen-fixing non-legume Parasponia.</title>
        <authorList>
            <person name="Van Velzen R."/>
            <person name="Holmer R."/>
            <person name="Bu F."/>
            <person name="Rutten L."/>
            <person name="Van Zeijl A."/>
            <person name="Liu W."/>
            <person name="Santuari L."/>
            <person name="Cao Q."/>
            <person name="Sharma T."/>
            <person name="Shen D."/>
            <person name="Roswanjaya Y."/>
            <person name="Wardhani T."/>
            <person name="Kalhor M.S."/>
            <person name="Jansen J."/>
            <person name="Van den Hoogen J."/>
            <person name="Gungor B."/>
            <person name="Hartog M."/>
            <person name="Hontelez J."/>
            <person name="Verver J."/>
            <person name="Yang W.-C."/>
            <person name="Schijlen E."/>
            <person name="Repin R."/>
            <person name="Schilthuizen M."/>
            <person name="Schranz E."/>
            <person name="Heidstra R."/>
            <person name="Miyata K."/>
            <person name="Fedorova E."/>
            <person name="Kohlen W."/>
            <person name="Bisseling T."/>
            <person name="Smit S."/>
            <person name="Geurts R."/>
        </authorList>
    </citation>
    <scope>NUCLEOTIDE SEQUENCE [LARGE SCALE GENOMIC DNA]</scope>
    <source>
        <strain evidence="14">cv. WU1-14</strain>
    </source>
</reference>